<sequence length="261" mass="28512">MSELLATLPPLARAAVPAHSTGFDTALVLWEEDLPGGCHWSGVLRRGSTLRLVDVEGRANVSALFHNHERPVERYNMPDTLKAQHTAHLAAGCVCYSDMGRVLCSIAEDTCGWHDPLCGALDAATMQSKYGSADYQTHRNAMHRAGREGLLVELSKWGLGRGDMATPLNLFSKAVADGDGRLHFEAGHRRAGQHVDLRFEMDVLVALSAAPHPLDPSPRYAPGPVKLVAWHSGTAGADDPCRLRCPENDRGFVNTERYFLR</sequence>
<dbReference type="InterPro" id="IPR018959">
    <property type="entry name" value="DUF1989"/>
</dbReference>
<dbReference type="RefSeq" id="WP_124539882.1">
    <property type="nucleotide sequence ID" value="NZ_QUSW01000002.1"/>
</dbReference>
<protein>
    <submittedName>
        <fullName evidence="2">Urea carboxylase-associated family protein</fullName>
    </submittedName>
</protein>
<gene>
    <name evidence="2" type="ORF">DZC73_08930</name>
</gene>
<evidence type="ECO:0000313" key="2">
    <source>
        <dbReference type="EMBL" id="RQP24974.1"/>
    </source>
</evidence>
<proteinExistence type="predicted"/>
<dbReference type="PANTHER" id="PTHR31527">
    <property type="entry name" value="RE64534P"/>
    <property type="match status" value="1"/>
</dbReference>
<organism evidence="2 3">
    <name type="scientific">Piscinibacter terrae</name>
    <dbReference type="NCBI Taxonomy" id="2496871"/>
    <lineage>
        <taxon>Bacteria</taxon>
        <taxon>Pseudomonadati</taxon>
        <taxon>Pseudomonadota</taxon>
        <taxon>Betaproteobacteria</taxon>
        <taxon>Burkholderiales</taxon>
        <taxon>Sphaerotilaceae</taxon>
        <taxon>Piscinibacter</taxon>
    </lineage>
</organism>
<name>A0A3N7HS02_9BURK</name>
<dbReference type="Proteomes" id="UP000267464">
    <property type="component" value="Unassembled WGS sequence"/>
</dbReference>
<evidence type="ECO:0000259" key="1">
    <source>
        <dbReference type="Pfam" id="PF09347"/>
    </source>
</evidence>
<reference evidence="2 3" key="1">
    <citation type="submission" date="2018-08" db="EMBL/GenBank/DDBJ databases">
        <authorList>
            <person name="Khan S.A."/>
            <person name="Jeon C.O."/>
            <person name="Chun B.H."/>
            <person name="Jeong S.E."/>
        </authorList>
    </citation>
    <scope>NUCLEOTIDE SEQUENCE [LARGE SCALE GENOMIC DNA]</scope>
    <source>
        <strain evidence="2 3">S-16</strain>
    </source>
</reference>
<accession>A0A3N7HS02</accession>
<dbReference type="OrthoDB" id="5298498at2"/>
<dbReference type="Pfam" id="PF09347">
    <property type="entry name" value="DUF1989"/>
    <property type="match status" value="1"/>
</dbReference>
<evidence type="ECO:0000313" key="3">
    <source>
        <dbReference type="Proteomes" id="UP000267464"/>
    </source>
</evidence>
<dbReference type="InterPro" id="IPR017792">
    <property type="entry name" value="UAAP1"/>
</dbReference>
<keyword evidence="3" id="KW-1185">Reference proteome</keyword>
<dbReference type="EMBL" id="QUSW01000002">
    <property type="protein sequence ID" value="RQP24974.1"/>
    <property type="molecule type" value="Genomic_DNA"/>
</dbReference>
<dbReference type="PANTHER" id="PTHR31527:SF0">
    <property type="entry name" value="RE64534P"/>
    <property type="match status" value="1"/>
</dbReference>
<comment type="caution">
    <text evidence="2">The sequence shown here is derived from an EMBL/GenBank/DDBJ whole genome shotgun (WGS) entry which is preliminary data.</text>
</comment>
<dbReference type="AlphaFoldDB" id="A0A3N7HS02"/>
<feature type="domain" description="DUF1989" evidence="1">
    <location>
        <begin position="33"/>
        <end position="204"/>
    </location>
</feature>
<dbReference type="NCBIfam" id="TIGR03425">
    <property type="entry name" value="urea_degr_2"/>
    <property type="match status" value="1"/>
</dbReference>
<reference evidence="2 3" key="2">
    <citation type="submission" date="2018-12" db="EMBL/GenBank/DDBJ databases">
        <title>Rhizobacter gummiphilus sp. nov., a rubber-degrading bacterium isolated from the soil of a botanical garden in Japan.</title>
        <authorList>
            <person name="Shunsuke S.S."/>
        </authorList>
    </citation>
    <scope>NUCLEOTIDE SEQUENCE [LARGE SCALE GENOMIC DNA]</scope>
    <source>
        <strain evidence="2 3">S-16</strain>
    </source>
</reference>